<comment type="caution">
    <text evidence="4">The sequence shown here is derived from an EMBL/GenBank/DDBJ whole genome shotgun (WGS) entry which is preliminary data.</text>
</comment>
<feature type="domain" description="N-acetyltransferase" evidence="1">
    <location>
        <begin position="45"/>
        <end position="209"/>
    </location>
</feature>
<dbReference type="OrthoDB" id="544277at2759"/>
<dbReference type="EMBL" id="LSBH01000001">
    <property type="protein sequence ID" value="OAQ87952.1"/>
    <property type="molecule type" value="Genomic_DNA"/>
</dbReference>
<dbReference type="Proteomes" id="UP000078340">
    <property type="component" value="Unassembled WGS sequence"/>
</dbReference>
<evidence type="ECO:0000313" key="4">
    <source>
        <dbReference type="EMBL" id="OAQ90006.1"/>
    </source>
</evidence>
<organism evidence="4 5">
    <name type="scientific">Purpureocillium lilacinum</name>
    <name type="common">Paecilomyces lilacinus</name>
    <dbReference type="NCBI Taxonomy" id="33203"/>
    <lineage>
        <taxon>Eukaryota</taxon>
        <taxon>Fungi</taxon>
        <taxon>Dikarya</taxon>
        <taxon>Ascomycota</taxon>
        <taxon>Pezizomycotina</taxon>
        <taxon>Sordariomycetes</taxon>
        <taxon>Hypocreomycetidae</taxon>
        <taxon>Hypocreales</taxon>
        <taxon>Ophiocordycipitaceae</taxon>
        <taxon>Purpureocillium</taxon>
    </lineage>
</organism>
<dbReference type="Proteomes" id="UP001287286">
    <property type="component" value="Unassembled WGS sequence"/>
</dbReference>
<dbReference type="STRING" id="33203.A0A179HHU5"/>
<dbReference type="InterPro" id="IPR052523">
    <property type="entry name" value="Trichothecene_AcTrans"/>
</dbReference>
<reference evidence="4 5" key="1">
    <citation type="submission" date="2016-02" db="EMBL/GenBank/DDBJ databases">
        <title>Biosynthesis of antibiotic leucinostatins and their inhibition on Phytophthora in bio-control Purpureocillium lilacinum.</title>
        <authorList>
            <person name="Wang G."/>
            <person name="Liu Z."/>
            <person name="Lin R."/>
            <person name="Li E."/>
            <person name="Mao Z."/>
            <person name="Ling J."/>
            <person name="Yin W."/>
            <person name="Xie B."/>
        </authorList>
    </citation>
    <scope>NUCLEOTIDE SEQUENCE [LARGE SCALE GENOMIC DNA]</scope>
    <source>
        <strain evidence="3">PLBJ-1</strain>
        <strain evidence="4">PLFJ-1</strain>
    </source>
</reference>
<keyword evidence="4" id="KW-0012">Acyltransferase</keyword>
<dbReference type="EMBL" id="LSBI01000005">
    <property type="protein sequence ID" value="OAQ90006.1"/>
    <property type="molecule type" value="Genomic_DNA"/>
</dbReference>
<dbReference type="InterPro" id="IPR016181">
    <property type="entry name" value="Acyl_CoA_acyltransferase"/>
</dbReference>
<dbReference type="AlphaFoldDB" id="A0A179HHU5"/>
<evidence type="ECO:0000259" key="1">
    <source>
        <dbReference type="PROSITE" id="PS51186"/>
    </source>
</evidence>
<dbReference type="PANTHER" id="PTHR42791">
    <property type="entry name" value="GNAT FAMILY ACETYLTRANSFERASE"/>
    <property type="match status" value="1"/>
</dbReference>
<dbReference type="KEGG" id="plj:28888543"/>
<dbReference type="EMBL" id="JAWRVI010000013">
    <property type="protein sequence ID" value="KAK4090967.1"/>
    <property type="molecule type" value="Genomic_DNA"/>
</dbReference>
<dbReference type="OMA" id="QYYYVFS"/>
<accession>A0A179HHU5</accession>
<dbReference type="PANTHER" id="PTHR42791:SF1">
    <property type="entry name" value="N-ACETYLTRANSFERASE DOMAIN-CONTAINING PROTEIN"/>
    <property type="match status" value="1"/>
</dbReference>
<dbReference type="InterPro" id="IPR000182">
    <property type="entry name" value="GNAT_dom"/>
</dbReference>
<proteinExistence type="predicted"/>
<sequence length="225" mass="24305">MTTVETSSGKGKALVAPAASVLAPVFEDDPAITYVLNALPRQDRIAYLPAYFTALLNAAALNRAVFYEAASWQCTSVVMPPGEDVGNPWTLIPAGLLPMLGKIGFGGCKKMIWEFTNLTGNAKKREMGKGKYYYIFFIGTAVEGRGQGLASKLIGEAKELAAKEELPVWLEATTERSRRLYSKLGFKDLGGIVLGKGNVGADGERKKGGEGVTIWPMIWRPSIKT</sequence>
<name>A0A179HHU5_PURLI</name>
<dbReference type="SUPFAM" id="SSF55729">
    <property type="entry name" value="Acyl-CoA N-acyltransferases (Nat)"/>
    <property type="match status" value="1"/>
</dbReference>
<dbReference type="GO" id="GO:0016747">
    <property type="term" value="F:acyltransferase activity, transferring groups other than amino-acyl groups"/>
    <property type="evidence" value="ECO:0007669"/>
    <property type="project" value="InterPro"/>
</dbReference>
<dbReference type="Pfam" id="PF00583">
    <property type="entry name" value="Acetyltransf_1"/>
    <property type="match status" value="1"/>
</dbReference>
<dbReference type="Gene3D" id="3.40.630.30">
    <property type="match status" value="1"/>
</dbReference>
<reference evidence="2" key="2">
    <citation type="submission" date="2023-11" db="EMBL/GenBank/DDBJ databases">
        <authorList>
            <person name="Beijen E."/>
            <person name="Ohm R.A."/>
        </authorList>
    </citation>
    <scope>NUCLEOTIDE SEQUENCE</scope>
    <source>
        <strain evidence="2">CBS 150709</strain>
    </source>
</reference>
<keyword evidence="6" id="KW-1185">Reference proteome</keyword>
<gene>
    <name evidence="2" type="ORF">Purlil1_4547</name>
    <name evidence="3" type="ORF">VFPBJ_01993</name>
    <name evidence="4" type="ORF">VFPFJ_06419</name>
</gene>
<dbReference type="GeneID" id="28888543"/>
<keyword evidence="4" id="KW-0808">Transferase</keyword>
<evidence type="ECO:0000313" key="5">
    <source>
        <dbReference type="Proteomes" id="UP000078340"/>
    </source>
</evidence>
<evidence type="ECO:0000313" key="3">
    <source>
        <dbReference type="EMBL" id="OAQ87952.1"/>
    </source>
</evidence>
<dbReference type="Proteomes" id="UP000078240">
    <property type="component" value="Unassembled WGS sequence"/>
</dbReference>
<protein>
    <submittedName>
        <fullName evidence="4">Acyl-CoA N-acyltransferase</fullName>
    </submittedName>
</protein>
<dbReference type="PROSITE" id="PS51186">
    <property type="entry name" value="GNAT"/>
    <property type="match status" value="1"/>
</dbReference>
<reference evidence="2 6" key="3">
    <citation type="journal article" date="2024" name="Microbiol. Resour. Announc.">
        <title>Genome annotations for the ascomycete fungi Trichoderma harzianum, Trichoderma aggressivum, and Purpureocillium lilacinum.</title>
        <authorList>
            <person name="Beijen E.P.W."/>
            <person name="Ohm R.A."/>
        </authorList>
    </citation>
    <scope>NUCLEOTIDE SEQUENCE [LARGE SCALE GENOMIC DNA]</scope>
    <source>
        <strain evidence="2 6">CBS 150709</strain>
    </source>
</reference>
<evidence type="ECO:0000313" key="6">
    <source>
        <dbReference type="Proteomes" id="UP001287286"/>
    </source>
</evidence>
<evidence type="ECO:0000313" key="2">
    <source>
        <dbReference type="EMBL" id="KAK4090967.1"/>
    </source>
</evidence>